<evidence type="ECO:0000256" key="2">
    <source>
        <dbReference type="SAM" id="Coils"/>
    </source>
</evidence>
<dbReference type="EMBL" id="CP048711">
    <property type="protein sequence ID" value="QIB65834.1"/>
    <property type="molecule type" value="Genomic_DNA"/>
</dbReference>
<protein>
    <recommendedName>
        <fullName evidence="1">Ubiquinone biosynthesis accessory factor UbiJ</fullName>
    </recommendedName>
</protein>
<gene>
    <name evidence="1" type="primary">ubiJ</name>
    <name evidence="4" type="ORF">G3T16_10795</name>
</gene>
<dbReference type="HAMAP" id="MF_02215">
    <property type="entry name" value="UbiJ"/>
    <property type="match status" value="1"/>
</dbReference>
<organism evidence="4 5">
    <name type="scientific">Kineobactrum salinum</name>
    <dbReference type="NCBI Taxonomy" id="2708301"/>
    <lineage>
        <taxon>Bacteria</taxon>
        <taxon>Pseudomonadati</taxon>
        <taxon>Pseudomonadota</taxon>
        <taxon>Gammaproteobacteria</taxon>
        <taxon>Cellvibrionales</taxon>
        <taxon>Halieaceae</taxon>
        <taxon>Kineobactrum</taxon>
    </lineage>
</organism>
<dbReference type="GO" id="GO:0005737">
    <property type="term" value="C:cytoplasm"/>
    <property type="evidence" value="ECO:0007669"/>
    <property type="project" value="UniProtKB-SubCell"/>
</dbReference>
<sequence>MAATVDPTLRTGALAALEAGFNRALALDPAAQRELATLAGHCFALEFTAPSLQIYLQPGQDCVRLSGHHDGPVTTRVSGSASDFAELAGSADPAATLINGRLSLQGDSGPLIRLQQILSGLELDWEAPLVEVLGDVAGHQLAQLLRAGYATSGEINRSLLRQLDEFIHEEARLSPPRLEVEDFYHSVQTLEQRVDRLQLRLARLRKRMTQGRP</sequence>
<dbReference type="PANTHER" id="PTHR38693:SF1">
    <property type="entry name" value="UBIQUINONE BIOSYNTHESIS ACCESSORY FACTOR UBIJ"/>
    <property type="match status" value="1"/>
</dbReference>
<dbReference type="GO" id="GO:0006744">
    <property type="term" value="P:ubiquinone biosynthetic process"/>
    <property type="evidence" value="ECO:0007669"/>
    <property type="project" value="UniProtKB-UniRule"/>
</dbReference>
<keyword evidence="2" id="KW-0175">Coiled coil</keyword>
<reference evidence="4 5" key="1">
    <citation type="submission" date="2020-02" db="EMBL/GenBank/DDBJ databases">
        <title>Genome sequencing for Kineobactrum sp. M2.</title>
        <authorList>
            <person name="Park S.-J."/>
        </authorList>
    </citation>
    <scope>NUCLEOTIDE SEQUENCE [LARGE SCALE GENOMIC DNA]</scope>
    <source>
        <strain evidence="4 5">M2</strain>
    </source>
</reference>
<evidence type="ECO:0000313" key="4">
    <source>
        <dbReference type="EMBL" id="QIB65834.1"/>
    </source>
</evidence>
<dbReference type="SUPFAM" id="SSF55718">
    <property type="entry name" value="SCP-like"/>
    <property type="match status" value="1"/>
</dbReference>
<keyword evidence="5" id="KW-1185">Reference proteome</keyword>
<dbReference type="Pfam" id="PF02036">
    <property type="entry name" value="SCP2"/>
    <property type="match status" value="1"/>
</dbReference>
<evidence type="ECO:0000259" key="3">
    <source>
        <dbReference type="Pfam" id="PF02036"/>
    </source>
</evidence>
<dbReference type="RefSeq" id="WP_163495275.1">
    <property type="nucleotide sequence ID" value="NZ_CP048711.1"/>
</dbReference>
<comment type="pathway">
    <text evidence="1">Cofactor biosynthesis; ubiquinone biosynthesis.</text>
</comment>
<proteinExistence type="inferred from homology"/>
<comment type="function">
    <text evidence="1">Required for ubiquinone (coenzyme Q) biosynthesis. Binds hydrophobic ubiquinone biosynthetic intermediates via its SCP2 domain and is essential for the stability of the Ubi complex. May constitute a docking platform where Ubi enzymes assemble and access their SCP2-bound polyprenyl substrates.</text>
</comment>
<evidence type="ECO:0000256" key="1">
    <source>
        <dbReference type="HAMAP-Rule" id="MF_02215"/>
    </source>
</evidence>
<dbReference type="KEGG" id="kim:G3T16_10795"/>
<keyword evidence="1" id="KW-0963">Cytoplasm</keyword>
<dbReference type="UniPathway" id="UPA00232"/>
<dbReference type="PANTHER" id="PTHR38693">
    <property type="entry name" value="UBIQUINONE BIOSYNTHESIS PROTEIN UBIJ"/>
    <property type="match status" value="1"/>
</dbReference>
<evidence type="ECO:0000313" key="5">
    <source>
        <dbReference type="Proteomes" id="UP000477680"/>
    </source>
</evidence>
<name>A0A6C0U8H6_9GAMM</name>
<dbReference type="InterPro" id="IPR036527">
    <property type="entry name" value="SCP2_sterol-bd_dom_sf"/>
</dbReference>
<feature type="domain" description="SCP2" evidence="3">
    <location>
        <begin position="21"/>
        <end position="118"/>
    </location>
</feature>
<dbReference type="Proteomes" id="UP000477680">
    <property type="component" value="Chromosome"/>
</dbReference>
<keyword evidence="1" id="KW-0831">Ubiquinone biosynthesis</keyword>
<dbReference type="InterPro" id="IPR003033">
    <property type="entry name" value="SCP2_sterol-bd_dom"/>
</dbReference>
<dbReference type="InterPro" id="IPR038989">
    <property type="entry name" value="UbiJ"/>
</dbReference>
<comment type="subcellular location">
    <subcellularLocation>
        <location evidence="1">Cytoplasm</location>
    </subcellularLocation>
</comment>
<accession>A0A6C0U8H6</accession>
<dbReference type="AlphaFoldDB" id="A0A6C0U8H6"/>
<comment type="similarity">
    <text evidence="1">Belongs to the UbiJ family.</text>
</comment>
<feature type="coiled-coil region" evidence="2">
    <location>
        <begin position="180"/>
        <end position="207"/>
    </location>
</feature>